<protein>
    <submittedName>
        <fullName evidence="1">Uncharacterized protein</fullName>
    </submittedName>
</protein>
<gene>
    <name evidence="1" type="ORF">U6N30_28085</name>
</gene>
<sequence length="96" mass="10362">MGASGWALARSVTRHHWPLAISAALVSRRARRLVLAAAAVDASLAWWPHRQRVGPVRFTAARRLEDLAYGAGLWRGAVRARSAAALLPSRPRGTCG</sequence>
<evidence type="ECO:0000313" key="1">
    <source>
        <dbReference type="EMBL" id="WRL67316.1"/>
    </source>
</evidence>
<reference evidence="1 2" key="1">
    <citation type="submission" date="2023-12" db="EMBL/GenBank/DDBJ databases">
        <title>Blastococcus brunescens sp. nov., an actonobacterium isolated from sandstone collected in sahara desert.</title>
        <authorList>
            <person name="Gtari M."/>
            <person name="Ghodhbane F."/>
        </authorList>
    </citation>
    <scope>NUCLEOTIDE SEQUENCE [LARGE SCALE GENOMIC DNA]</scope>
    <source>
        <strain evidence="1 2">BMG 8361</strain>
    </source>
</reference>
<proteinExistence type="predicted"/>
<evidence type="ECO:0000313" key="2">
    <source>
        <dbReference type="Proteomes" id="UP001324287"/>
    </source>
</evidence>
<dbReference type="Proteomes" id="UP001324287">
    <property type="component" value="Chromosome"/>
</dbReference>
<keyword evidence="2" id="KW-1185">Reference proteome</keyword>
<name>A0ABZ1B981_9ACTN</name>
<dbReference type="EMBL" id="CP141261">
    <property type="protein sequence ID" value="WRL67316.1"/>
    <property type="molecule type" value="Genomic_DNA"/>
</dbReference>
<dbReference type="RefSeq" id="WP_324278623.1">
    <property type="nucleotide sequence ID" value="NZ_CP141261.1"/>
</dbReference>
<accession>A0ABZ1B981</accession>
<organism evidence="1 2">
    <name type="scientific">Blastococcus brunescens</name>
    <dbReference type="NCBI Taxonomy" id="1564165"/>
    <lineage>
        <taxon>Bacteria</taxon>
        <taxon>Bacillati</taxon>
        <taxon>Actinomycetota</taxon>
        <taxon>Actinomycetes</taxon>
        <taxon>Geodermatophilales</taxon>
        <taxon>Geodermatophilaceae</taxon>
        <taxon>Blastococcus</taxon>
    </lineage>
</organism>